<gene>
    <name evidence="1" type="ORF">DBX24_02885</name>
</gene>
<dbReference type="AlphaFoldDB" id="A0A6P1QV35"/>
<dbReference type="InterPro" id="IPR030392">
    <property type="entry name" value="S74_ICA"/>
</dbReference>
<dbReference type="PROSITE" id="PS51688">
    <property type="entry name" value="ICA"/>
    <property type="match status" value="1"/>
</dbReference>
<protein>
    <submittedName>
        <fullName evidence="1">Uncharacterized protein</fullName>
    </submittedName>
</protein>
<dbReference type="KEGG" id="bcad:DBX24_02885"/>
<accession>A0A6P1QV35</accession>
<organism evidence="1 2">
    <name type="scientific">Bergeyella cardium</name>
    <dbReference type="NCBI Taxonomy" id="1585976"/>
    <lineage>
        <taxon>Bacteria</taxon>
        <taxon>Pseudomonadati</taxon>
        <taxon>Bacteroidota</taxon>
        <taxon>Flavobacteriia</taxon>
        <taxon>Flavobacteriales</taxon>
        <taxon>Weeksellaceae</taxon>
        <taxon>Bergeyella</taxon>
    </lineage>
</organism>
<keyword evidence="2" id="KW-1185">Reference proteome</keyword>
<dbReference type="Gene3D" id="1.10.10.10">
    <property type="entry name" value="Winged helix-like DNA-binding domain superfamily/Winged helix DNA-binding domain"/>
    <property type="match status" value="1"/>
</dbReference>
<name>A0A6P1QV35_9FLAO</name>
<proteinExistence type="predicted"/>
<dbReference type="RefSeq" id="WP_160223931.1">
    <property type="nucleotide sequence ID" value="NZ_CP029149.1"/>
</dbReference>
<evidence type="ECO:0000313" key="2">
    <source>
        <dbReference type="Proteomes" id="UP000464318"/>
    </source>
</evidence>
<dbReference type="Pfam" id="PF13884">
    <property type="entry name" value="Peptidase_S74"/>
    <property type="match status" value="1"/>
</dbReference>
<dbReference type="OrthoDB" id="1488700at2"/>
<dbReference type="InterPro" id="IPR036388">
    <property type="entry name" value="WH-like_DNA-bd_sf"/>
</dbReference>
<reference evidence="1 2" key="1">
    <citation type="submission" date="2018-04" db="EMBL/GenBank/DDBJ databases">
        <title>Characteristic and Complete Genome Sequencing of A Novel Member of Infective Endocarditis Causative Bacteria: Bergeyella cardium QL-PH.</title>
        <authorList>
            <person name="Pan H."/>
            <person name="Sun E."/>
            <person name="Zhang Y."/>
        </authorList>
    </citation>
    <scope>NUCLEOTIDE SEQUENCE [LARGE SCALE GENOMIC DNA]</scope>
    <source>
        <strain evidence="1 2">HPQL</strain>
    </source>
</reference>
<dbReference type="EMBL" id="CP029149">
    <property type="protein sequence ID" value="QHN64913.1"/>
    <property type="molecule type" value="Genomic_DNA"/>
</dbReference>
<evidence type="ECO:0000313" key="1">
    <source>
        <dbReference type="EMBL" id="QHN64913.1"/>
    </source>
</evidence>
<dbReference type="Proteomes" id="UP000464318">
    <property type="component" value="Chromosome"/>
</dbReference>
<sequence>MKNRLLFAVAVLGFGVQMKAQATDDYRGRVGINTKNPGATLHIESGNSDMKGIIIPRVSANEMKVMTAKPAFGEEQNALTIFLTEEMPIGDQNGKLKNVKEAGYYYYSHPAGLWQALGASTNGGGNSGGTFYAQDGTLTDDADHIRTVTLPSEMKHVLFTREAGNTSTEPVILVDGKVKTTAVNLNSDQRLKRDIQPIALDNKLSKLRPVTYYWNEKGKQKGGDNTLQYGFIAQEVERLYPEMVSTDSEGLKSVNYIQLIPVLTRALQEERARNDAQEKKIEELTKAVQTLKRNR</sequence>